<reference evidence="2 3" key="1">
    <citation type="submission" date="2018-10" db="EMBL/GenBank/DDBJ databases">
        <title>Parasedimentitalea marina sp. nov., a psychrophilic bacterium isolated from deep seawater of the New Britain Trench.</title>
        <authorList>
            <person name="Cao J."/>
        </authorList>
    </citation>
    <scope>NUCLEOTIDE SEQUENCE [LARGE SCALE GENOMIC DNA]</scope>
    <source>
        <strain evidence="2 3">W43</strain>
    </source>
</reference>
<organism evidence="2 3">
    <name type="scientific">Parasedimentitalea marina</name>
    <dbReference type="NCBI Taxonomy" id="2483033"/>
    <lineage>
        <taxon>Bacteria</taxon>
        <taxon>Pseudomonadati</taxon>
        <taxon>Pseudomonadota</taxon>
        <taxon>Alphaproteobacteria</taxon>
        <taxon>Rhodobacterales</taxon>
        <taxon>Paracoccaceae</taxon>
        <taxon>Parasedimentitalea</taxon>
    </lineage>
</organism>
<sequence>MKNQILIIGGTGNIGTPLVDLLKDGDQSYRVMVRNEENETKMAAAGVPFVRAELGDWPSVEAALENVDTVFLLSAPSPVMSDLHKGLIDRAKSADVHKIVRLSAEPANYSKGLPMYEQHSEVDDYLVASGLDYVILRPHYFMQNIPQMHATFMKDQGMFAQYMGDSRIPMVDARDIAKAALAGLTSDAFNGKIHVITGPQPISFDDVAKAFSKPLGKEISYVNLSYEDQKAGLEAYGTPEMVVQTVMTLFKRWSEGEDQPATSDYEKITGEKATDIEKFAADFAPVM</sequence>
<dbReference type="InterPro" id="IPR036291">
    <property type="entry name" value="NAD(P)-bd_dom_sf"/>
</dbReference>
<dbReference type="RefSeq" id="WP_127748813.1">
    <property type="nucleotide sequence ID" value="NZ_CP033219.1"/>
</dbReference>
<proteinExistence type="predicted"/>
<evidence type="ECO:0000259" key="1">
    <source>
        <dbReference type="Pfam" id="PF05368"/>
    </source>
</evidence>
<dbReference type="EMBL" id="CP033219">
    <property type="protein sequence ID" value="AZV78255.1"/>
    <property type="molecule type" value="Genomic_DNA"/>
</dbReference>
<evidence type="ECO:0000313" key="2">
    <source>
        <dbReference type="EMBL" id="AZV78255.1"/>
    </source>
</evidence>
<dbReference type="AlphaFoldDB" id="A0A3T0N2L6"/>
<feature type="domain" description="NmrA-like" evidence="1">
    <location>
        <begin position="1"/>
        <end position="255"/>
    </location>
</feature>
<evidence type="ECO:0000313" key="3">
    <source>
        <dbReference type="Proteomes" id="UP000283063"/>
    </source>
</evidence>
<dbReference type="InterPro" id="IPR008030">
    <property type="entry name" value="NmrA-like"/>
</dbReference>
<dbReference type="Gene3D" id="3.90.25.10">
    <property type="entry name" value="UDP-galactose 4-epimerase, domain 1"/>
    <property type="match status" value="1"/>
</dbReference>
<dbReference type="CDD" id="cd05269">
    <property type="entry name" value="TMR_SDR_a"/>
    <property type="match status" value="1"/>
</dbReference>
<dbReference type="OrthoDB" id="109735at2"/>
<protein>
    <submittedName>
        <fullName evidence="2">SDR family oxidoreductase</fullName>
    </submittedName>
</protein>
<dbReference type="InterPro" id="IPR051604">
    <property type="entry name" value="Ergot_Alk_Oxidoreductase"/>
</dbReference>
<dbReference type="Pfam" id="PF05368">
    <property type="entry name" value="NmrA"/>
    <property type="match status" value="1"/>
</dbReference>
<dbReference type="Proteomes" id="UP000283063">
    <property type="component" value="Chromosome"/>
</dbReference>
<dbReference type="SUPFAM" id="SSF51735">
    <property type="entry name" value="NAD(P)-binding Rossmann-fold domains"/>
    <property type="match status" value="1"/>
</dbReference>
<gene>
    <name evidence="2" type="ORF">EBB79_10450</name>
</gene>
<dbReference type="PANTHER" id="PTHR43162">
    <property type="match status" value="1"/>
</dbReference>
<name>A0A3T0N2L6_9RHOB</name>
<dbReference type="Gene3D" id="3.40.50.720">
    <property type="entry name" value="NAD(P)-binding Rossmann-like Domain"/>
    <property type="match status" value="1"/>
</dbReference>
<accession>A0A3T0N2L6</accession>
<dbReference type="KEGG" id="sedi:EBB79_10450"/>
<dbReference type="PANTHER" id="PTHR43162:SF1">
    <property type="entry name" value="PRESTALK A DIFFERENTIATION PROTEIN A"/>
    <property type="match status" value="1"/>
</dbReference>
<keyword evidence="3" id="KW-1185">Reference proteome</keyword>